<dbReference type="PANTHER" id="PTHR43441:SF10">
    <property type="entry name" value="ACETYLTRANSFERASE"/>
    <property type="match status" value="1"/>
</dbReference>
<dbReference type="Proteomes" id="UP001371224">
    <property type="component" value="Unassembled WGS sequence"/>
</dbReference>
<dbReference type="InterPro" id="IPR051908">
    <property type="entry name" value="Ribosomal_N-acetyltransferase"/>
</dbReference>
<dbReference type="EC" id="2.-.-.-" evidence="2"/>
<dbReference type="SUPFAM" id="SSF55729">
    <property type="entry name" value="Acyl-CoA N-acyltransferases (Nat)"/>
    <property type="match status" value="1"/>
</dbReference>
<organism evidence="2 3">
    <name type="scientific">Microbacterium bandirmense</name>
    <dbReference type="NCBI Taxonomy" id="3122050"/>
    <lineage>
        <taxon>Bacteria</taxon>
        <taxon>Bacillati</taxon>
        <taxon>Actinomycetota</taxon>
        <taxon>Actinomycetes</taxon>
        <taxon>Micrococcales</taxon>
        <taxon>Microbacteriaceae</taxon>
        <taxon>Microbacterium</taxon>
    </lineage>
</organism>
<dbReference type="Pfam" id="PF13302">
    <property type="entry name" value="Acetyltransf_3"/>
    <property type="match status" value="1"/>
</dbReference>
<dbReference type="CDD" id="cd04301">
    <property type="entry name" value="NAT_SF"/>
    <property type="match status" value="1"/>
</dbReference>
<evidence type="ECO:0000313" key="2">
    <source>
        <dbReference type="EMBL" id="MEJ1087187.1"/>
    </source>
</evidence>
<evidence type="ECO:0000259" key="1">
    <source>
        <dbReference type="PROSITE" id="PS51186"/>
    </source>
</evidence>
<gene>
    <name evidence="2" type="ORF">WDU99_02515</name>
</gene>
<keyword evidence="2" id="KW-0808">Transferase</keyword>
<dbReference type="InterPro" id="IPR016181">
    <property type="entry name" value="Acyl_CoA_acyltransferase"/>
</dbReference>
<reference evidence="2 3" key="1">
    <citation type="submission" date="2024-02" db="EMBL/GenBank/DDBJ databases">
        <authorList>
            <person name="Saticioglu I.B."/>
        </authorList>
    </citation>
    <scope>NUCLEOTIDE SEQUENCE [LARGE SCALE GENOMIC DNA]</scope>
    <source>
        <strain evidence="2 3">Mu-80</strain>
    </source>
</reference>
<proteinExistence type="predicted"/>
<evidence type="ECO:0000313" key="3">
    <source>
        <dbReference type="Proteomes" id="UP001371224"/>
    </source>
</evidence>
<dbReference type="EMBL" id="JBBDGM010000002">
    <property type="protein sequence ID" value="MEJ1087187.1"/>
    <property type="molecule type" value="Genomic_DNA"/>
</dbReference>
<dbReference type="Gene3D" id="3.40.630.30">
    <property type="match status" value="1"/>
</dbReference>
<sequence>MEPVTLRTERLVLSIPTEADADAITSACQDPEVPRWTTVPSPYTRQDAVDFVALVAGWWAEGVETVWAIRFDGRLAGMIGLHRIAPHPHGGEAEIGFWGVAEFRGQGLMGEAALAVIDYAFDELKLARVAWRAVAGNVPSARTARGLGFRYEGMLRQGLTSSRGRDDGWVAGLLASDDRTPVEWPVL</sequence>
<comment type="caution">
    <text evidence="2">The sequence shown here is derived from an EMBL/GenBank/DDBJ whole genome shotgun (WGS) entry which is preliminary data.</text>
</comment>
<feature type="domain" description="N-acetyltransferase" evidence="1">
    <location>
        <begin position="11"/>
        <end position="176"/>
    </location>
</feature>
<dbReference type="InterPro" id="IPR000182">
    <property type="entry name" value="GNAT_dom"/>
</dbReference>
<dbReference type="PROSITE" id="PS51186">
    <property type="entry name" value="GNAT"/>
    <property type="match status" value="1"/>
</dbReference>
<dbReference type="PANTHER" id="PTHR43441">
    <property type="entry name" value="RIBOSOMAL-PROTEIN-SERINE ACETYLTRANSFERASE"/>
    <property type="match status" value="1"/>
</dbReference>
<name>A0ABU8L779_9MICO</name>
<dbReference type="RefSeq" id="WP_337330867.1">
    <property type="nucleotide sequence ID" value="NZ_JBBDGM010000002.1"/>
</dbReference>
<keyword evidence="3" id="KW-1185">Reference proteome</keyword>
<dbReference type="GO" id="GO:0016740">
    <property type="term" value="F:transferase activity"/>
    <property type="evidence" value="ECO:0007669"/>
    <property type="project" value="UniProtKB-KW"/>
</dbReference>
<protein>
    <submittedName>
        <fullName evidence="2">GNAT family protein</fullName>
        <ecNumber evidence="2">2.-.-.-</ecNumber>
    </submittedName>
</protein>
<accession>A0ABU8L779</accession>